<sequence length="410" mass="45807">MKILKTKDPYRVYIFTCFLSQLFFTIIFTVNLLYQVQTVKLDPLQLVLVGTILELSVFLFEIPTGVVSDLKSRKLSIIIGYLLIGFGFLVEGLFPYFIPVLLAQVAWGIGYTFTSGSQQAWIADEIGEERASLAFIRGAKAGNLGQIIAIPLSIFIGYFMISLPIIIGGLCMFGLAIYLMIFMKEDNFKPLNKLGRISTLKNMKGSMGKILFYSKASFIMRMLFLIALFVGFYSEGFDRLWMSHLLNVSNIGNLTDEKLVLIMGGIQFMVVLISFVALHLMNRSSIHQNLKHIYMALFIGSIFIITSLIGFAFSTYVVGLLVFYIIIQVTRKVMYPLEDVWLNKIIPESSLRATLFSVKGQVDAIGQIGGGPVIGLVASNFTIKTAIIVSAILLSPVLYLYKIIMKSSKE</sequence>
<feature type="transmembrane region" description="Helical" evidence="6">
    <location>
        <begin position="210"/>
        <end position="233"/>
    </location>
</feature>
<feature type="transmembrane region" description="Helical" evidence="6">
    <location>
        <begin position="46"/>
        <end position="66"/>
    </location>
</feature>
<evidence type="ECO:0000313" key="8">
    <source>
        <dbReference type="EMBL" id="QFG00941.1"/>
    </source>
</evidence>
<name>A0A5J6SSU2_9BACI</name>
<dbReference type="PROSITE" id="PS50850">
    <property type="entry name" value="MFS"/>
    <property type="match status" value="1"/>
</dbReference>
<organism evidence="8 9">
    <name type="scientific">Psychrobacillus glaciei</name>
    <dbReference type="NCBI Taxonomy" id="2283160"/>
    <lineage>
        <taxon>Bacteria</taxon>
        <taxon>Bacillati</taxon>
        <taxon>Bacillota</taxon>
        <taxon>Bacilli</taxon>
        <taxon>Bacillales</taxon>
        <taxon>Bacillaceae</taxon>
        <taxon>Psychrobacillus</taxon>
    </lineage>
</organism>
<dbReference type="Pfam" id="PF07690">
    <property type="entry name" value="MFS_1"/>
    <property type="match status" value="1"/>
</dbReference>
<dbReference type="PANTHER" id="PTHR23530:SF1">
    <property type="entry name" value="PERMEASE, MAJOR FACILITATOR SUPERFAMILY-RELATED"/>
    <property type="match status" value="1"/>
</dbReference>
<feature type="transmembrane region" description="Helical" evidence="6">
    <location>
        <begin position="293"/>
        <end position="326"/>
    </location>
</feature>
<dbReference type="AlphaFoldDB" id="A0A5J6SSU2"/>
<evidence type="ECO:0000259" key="7">
    <source>
        <dbReference type="PROSITE" id="PS50850"/>
    </source>
</evidence>
<dbReference type="Proteomes" id="UP000325517">
    <property type="component" value="Chromosome"/>
</dbReference>
<keyword evidence="4 6" id="KW-1133">Transmembrane helix</keyword>
<feature type="transmembrane region" description="Helical" evidence="6">
    <location>
        <begin position="12"/>
        <end position="34"/>
    </location>
</feature>
<keyword evidence="9" id="KW-1185">Reference proteome</keyword>
<feature type="transmembrane region" description="Helical" evidence="6">
    <location>
        <begin position="155"/>
        <end position="181"/>
    </location>
</feature>
<feature type="transmembrane region" description="Helical" evidence="6">
    <location>
        <begin position="381"/>
        <end position="401"/>
    </location>
</feature>
<dbReference type="KEGG" id="psyo:PB01_20280"/>
<dbReference type="SUPFAM" id="SSF103473">
    <property type="entry name" value="MFS general substrate transporter"/>
    <property type="match status" value="1"/>
</dbReference>
<dbReference type="InterPro" id="IPR011701">
    <property type="entry name" value="MFS"/>
</dbReference>
<comment type="subcellular location">
    <subcellularLocation>
        <location evidence="1">Cell membrane</location>
        <topology evidence="1">Multi-pass membrane protein</topology>
    </subcellularLocation>
</comment>
<evidence type="ECO:0000256" key="1">
    <source>
        <dbReference type="ARBA" id="ARBA00004651"/>
    </source>
</evidence>
<keyword evidence="2" id="KW-0813">Transport</keyword>
<proteinExistence type="predicted"/>
<dbReference type="RefSeq" id="WP_151701807.1">
    <property type="nucleotide sequence ID" value="NZ_CP031223.1"/>
</dbReference>
<dbReference type="EMBL" id="CP031223">
    <property type="protein sequence ID" value="QFG00941.1"/>
    <property type="molecule type" value="Genomic_DNA"/>
</dbReference>
<dbReference type="GO" id="GO:0022857">
    <property type="term" value="F:transmembrane transporter activity"/>
    <property type="evidence" value="ECO:0007669"/>
    <property type="project" value="InterPro"/>
</dbReference>
<feature type="transmembrane region" description="Helical" evidence="6">
    <location>
        <begin position="259"/>
        <end position="281"/>
    </location>
</feature>
<keyword evidence="3 6" id="KW-0812">Transmembrane</keyword>
<dbReference type="PANTHER" id="PTHR23530">
    <property type="entry name" value="TRANSPORT PROTEIN-RELATED"/>
    <property type="match status" value="1"/>
</dbReference>
<evidence type="ECO:0000256" key="5">
    <source>
        <dbReference type="ARBA" id="ARBA00023136"/>
    </source>
</evidence>
<evidence type="ECO:0000256" key="4">
    <source>
        <dbReference type="ARBA" id="ARBA00022989"/>
    </source>
</evidence>
<accession>A0A5J6SSU2</accession>
<dbReference type="Gene3D" id="1.20.1250.20">
    <property type="entry name" value="MFS general substrate transporter like domains"/>
    <property type="match status" value="1"/>
</dbReference>
<gene>
    <name evidence="8" type="ORF">PB01_20280</name>
</gene>
<dbReference type="InterPro" id="IPR036259">
    <property type="entry name" value="MFS_trans_sf"/>
</dbReference>
<evidence type="ECO:0000313" key="9">
    <source>
        <dbReference type="Proteomes" id="UP000325517"/>
    </source>
</evidence>
<evidence type="ECO:0000256" key="6">
    <source>
        <dbReference type="SAM" id="Phobius"/>
    </source>
</evidence>
<reference evidence="8 9" key="1">
    <citation type="submission" date="2018-07" db="EMBL/GenBank/DDBJ databases">
        <title>Complete genome sequence of Psychrobacillus sp. PB01, isolated from iceberg, and comparative genome analysis of Psychrobacillus strains.</title>
        <authorList>
            <person name="Lee P.C."/>
        </authorList>
    </citation>
    <scope>NUCLEOTIDE SEQUENCE [LARGE SCALE GENOMIC DNA]</scope>
    <source>
        <strain evidence="8 9">PB01</strain>
    </source>
</reference>
<dbReference type="GO" id="GO:0005886">
    <property type="term" value="C:plasma membrane"/>
    <property type="evidence" value="ECO:0007669"/>
    <property type="project" value="UniProtKB-SubCell"/>
</dbReference>
<dbReference type="OrthoDB" id="9816124at2"/>
<dbReference type="InterPro" id="IPR020846">
    <property type="entry name" value="MFS_dom"/>
</dbReference>
<evidence type="ECO:0000256" key="3">
    <source>
        <dbReference type="ARBA" id="ARBA00022692"/>
    </source>
</evidence>
<feature type="domain" description="Major facilitator superfamily (MFS) profile" evidence="7">
    <location>
        <begin position="9"/>
        <end position="408"/>
    </location>
</feature>
<feature type="transmembrane region" description="Helical" evidence="6">
    <location>
        <begin position="78"/>
        <end position="98"/>
    </location>
</feature>
<protein>
    <submittedName>
        <fullName evidence="8">MFS transporter</fullName>
    </submittedName>
</protein>
<evidence type="ECO:0000256" key="2">
    <source>
        <dbReference type="ARBA" id="ARBA00022448"/>
    </source>
</evidence>
<dbReference type="InterPro" id="IPR053160">
    <property type="entry name" value="MFS_DHA3_Transporter"/>
</dbReference>
<keyword evidence="5 6" id="KW-0472">Membrane</keyword>